<feature type="transmembrane region" description="Helical" evidence="11">
    <location>
        <begin position="39"/>
        <end position="60"/>
    </location>
</feature>
<evidence type="ECO:0000313" key="13">
    <source>
        <dbReference type="EMBL" id="KAK6176345.1"/>
    </source>
</evidence>
<keyword evidence="8 9" id="KW-0807">Transducer</keyword>
<keyword evidence="3 9" id="KW-0812">Transmembrane</keyword>
<dbReference type="SUPFAM" id="SSF81321">
    <property type="entry name" value="Family A G protein-coupled receptor-like"/>
    <property type="match status" value="1"/>
</dbReference>
<evidence type="ECO:0000256" key="11">
    <source>
        <dbReference type="SAM" id="Phobius"/>
    </source>
</evidence>
<dbReference type="PRINTS" id="PR00237">
    <property type="entry name" value="GPCRRHODOPSN"/>
</dbReference>
<evidence type="ECO:0000259" key="12">
    <source>
        <dbReference type="PROSITE" id="PS50262"/>
    </source>
</evidence>
<comment type="similarity">
    <text evidence="9">Belongs to the G-protein coupled receptor 1 family.</text>
</comment>
<keyword evidence="7 9" id="KW-0675">Receptor</keyword>
<sequence length="495" mass="56756">MFIVSLAIADLIVGLLVMPISAIYIFTSDWSFGVVVCQAWIGVDYIASTASILNLFILSLDRYWSVRSPLIYLRKRTKRRALIMISIVWCVSSLWIVPIVAWHHIVRQGVRIVPENVCDTEYATNSAFKVITAFFNFYLPLAVMYSLYIKIFQEIRKRSEFELGQRNIGSKPISYQTGNTSHSGEDSEIPDNTFSEDNYQHHCSQDEQPNSTNAIKRGNSNNKNVKGYKNLRLIAVQKQMGSGRENHNSNHSYKVEYVYDETVMDPQTERIERYYYEEHLPLTQKPSSASSSNHKTLTRSETSLSQSTSSASTFEDVRPDNDKTKGENFSLMSGIRRIRQAEKLLDKTVTVTSERGSDKDKTLFVLRDDKNRRLTGVLNIKDRIRNLRQTSALTKEIKAARQLGVIMGAFTLCFLPYFILFLVVAFCEGCIDPGLLTAMTWVGYLNSTLNPFLYPLCNLQFRRKFRKMFGVLNKQRNPGQYDINDRNSLTNARFD</sequence>
<keyword evidence="4 11" id="KW-1133">Transmembrane helix</keyword>
<feature type="compositionally biased region" description="Polar residues" evidence="10">
    <location>
        <begin position="173"/>
        <end position="182"/>
    </location>
</feature>
<feature type="compositionally biased region" description="Polar residues" evidence="10">
    <location>
        <begin position="284"/>
        <end position="295"/>
    </location>
</feature>
<keyword evidence="14" id="KW-1185">Reference proteome</keyword>
<evidence type="ECO:0000256" key="6">
    <source>
        <dbReference type="ARBA" id="ARBA00023136"/>
    </source>
</evidence>
<evidence type="ECO:0000256" key="4">
    <source>
        <dbReference type="ARBA" id="ARBA00022989"/>
    </source>
</evidence>
<dbReference type="AlphaFoldDB" id="A0AAN8JIQ0"/>
<name>A0AAN8JIQ0_PATCE</name>
<dbReference type="PROSITE" id="PS50262">
    <property type="entry name" value="G_PROTEIN_RECEP_F1_2"/>
    <property type="match status" value="1"/>
</dbReference>
<dbReference type="Proteomes" id="UP001347796">
    <property type="component" value="Unassembled WGS sequence"/>
</dbReference>
<reference evidence="13 14" key="1">
    <citation type="submission" date="2024-01" db="EMBL/GenBank/DDBJ databases">
        <title>The genome of the rayed Mediterranean limpet Patella caerulea (Linnaeus, 1758).</title>
        <authorList>
            <person name="Anh-Thu Weber A."/>
            <person name="Halstead-Nussloch G."/>
        </authorList>
    </citation>
    <scope>NUCLEOTIDE SEQUENCE [LARGE SCALE GENOMIC DNA]</scope>
    <source>
        <strain evidence="13">AATW-2023a</strain>
        <tissue evidence="13">Whole specimen</tissue>
    </source>
</reference>
<evidence type="ECO:0000256" key="3">
    <source>
        <dbReference type="ARBA" id="ARBA00022692"/>
    </source>
</evidence>
<evidence type="ECO:0000256" key="10">
    <source>
        <dbReference type="SAM" id="MobiDB-lite"/>
    </source>
</evidence>
<dbReference type="PRINTS" id="PR00243">
    <property type="entry name" value="MUSCARINICR"/>
</dbReference>
<feature type="region of interest" description="Disordered" evidence="10">
    <location>
        <begin position="172"/>
        <end position="229"/>
    </location>
</feature>
<dbReference type="GO" id="GO:0043410">
    <property type="term" value="P:positive regulation of MAPK cascade"/>
    <property type="evidence" value="ECO:0007669"/>
    <property type="project" value="TreeGrafter"/>
</dbReference>
<feature type="region of interest" description="Disordered" evidence="10">
    <location>
        <begin position="282"/>
        <end position="328"/>
    </location>
</feature>
<dbReference type="PANTHER" id="PTHR24248:SF204">
    <property type="entry name" value="HISTAMINE H1 RECEPTOR"/>
    <property type="match status" value="1"/>
</dbReference>
<protein>
    <recommendedName>
        <fullName evidence="12">G-protein coupled receptors family 1 profile domain-containing protein</fullName>
    </recommendedName>
</protein>
<feature type="compositionally biased region" description="Polar residues" evidence="10">
    <location>
        <begin position="206"/>
        <end position="224"/>
    </location>
</feature>
<feature type="transmembrane region" description="Helical" evidence="11">
    <location>
        <begin position="403"/>
        <end position="426"/>
    </location>
</feature>
<keyword evidence="6 11" id="KW-0472">Membrane</keyword>
<dbReference type="InterPro" id="IPR017452">
    <property type="entry name" value="GPCR_Rhodpsn_7TM"/>
</dbReference>
<feature type="transmembrane region" description="Helical" evidence="11">
    <location>
        <begin position="7"/>
        <end position="27"/>
    </location>
</feature>
<dbReference type="GO" id="GO:0005886">
    <property type="term" value="C:plasma membrane"/>
    <property type="evidence" value="ECO:0007669"/>
    <property type="project" value="UniProtKB-SubCell"/>
</dbReference>
<evidence type="ECO:0000256" key="8">
    <source>
        <dbReference type="ARBA" id="ARBA00023224"/>
    </source>
</evidence>
<evidence type="ECO:0000313" key="14">
    <source>
        <dbReference type="Proteomes" id="UP001347796"/>
    </source>
</evidence>
<organism evidence="13 14">
    <name type="scientific">Patella caerulea</name>
    <name type="common">Rayed Mediterranean limpet</name>
    <dbReference type="NCBI Taxonomy" id="87958"/>
    <lineage>
        <taxon>Eukaryota</taxon>
        <taxon>Metazoa</taxon>
        <taxon>Spiralia</taxon>
        <taxon>Lophotrochozoa</taxon>
        <taxon>Mollusca</taxon>
        <taxon>Gastropoda</taxon>
        <taxon>Patellogastropoda</taxon>
        <taxon>Patelloidea</taxon>
        <taxon>Patellidae</taxon>
        <taxon>Patella</taxon>
    </lineage>
</organism>
<evidence type="ECO:0000256" key="2">
    <source>
        <dbReference type="ARBA" id="ARBA00022475"/>
    </source>
</evidence>
<feature type="compositionally biased region" description="Low complexity" evidence="10">
    <location>
        <begin position="299"/>
        <end position="313"/>
    </location>
</feature>
<comment type="caution">
    <text evidence="13">The sequence shown here is derived from an EMBL/GenBank/DDBJ whole genome shotgun (WGS) entry which is preliminary data.</text>
</comment>
<evidence type="ECO:0000256" key="9">
    <source>
        <dbReference type="RuleBase" id="RU000688"/>
    </source>
</evidence>
<feature type="transmembrane region" description="Helical" evidence="11">
    <location>
        <begin position="438"/>
        <end position="457"/>
    </location>
</feature>
<evidence type="ECO:0000256" key="1">
    <source>
        <dbReference type="ARBA" id="ARBA00004651"/>
    </source>
</evidence>
<evidence type="ECO:0000256" key="7">
    <source>
        <dbReference type="ARBA" id="ARBA00023170"/>
    </source>
</evidence>
<feature type="transmembrane region" description="Helical" evidence="11">
    <location>
        <begin position="81"/>
        <end position="106"/>
    </location>
</feature>
<accession>A0AAN8JIQ0</accession>
<dbReference type="EMBL" id="JAZGQO010000010">
    <property type="protein sequence ID" value="KAK6176345.1"/>
    <property type="molecule type" value="Genomic_DNA"/>
</dbReference>
<dbReference type="Pfam" id="PF00001">
    <property type="entry name" value="7tm_1"/>
    <property type="match status" value="1"/>
</dbReference>
<proteinExistence type="inferred from homology"/>
<dbReference type="PROSITE" id="PS00237">
    <property type="entry name" value="G_PROTEIN_RECEP_F1_1"/>
    <property type="match status" value="1"/>
</dbReference>
<feature type="transmembrane region" description="Helical" evidence="11">
    <location>
        <begin position="126"/>
        <end position="148"/>
    </location>
</feature>
<gene>
    <name evidence="13" type="ORF">SNE40_014646</name>
</gene>
<dbReference type="GO" id="GO:0071880">
    <property type="term" value="P:adenylate cyclase-activating adrenergic receptor signaling pathway"/>
    <property type="evidence" value="ECO:0007669"/>
    <property type="project" value="TreeGrafter"/>
</dbReference>
<dbReference type="InterPro" id="IPR000995">
    <property type="entry name" value="Musac_Ach_rcpt"/>
</dbReference>
<feature type="compositionally biased region" description="Basic and acidic residues" evidence="10">
    <location>
        <begin position="315"/>
        <end position="326"/>
    </location>
</feature>
<feature type="domain" description="G-protein coupled receptors family 1 profile" evidence="12">
    <location>
        <begin position="1"/>
        <end position="454"/>
    </location>
</feature>
<dbReference type="Gene3D" id="1.20.1070.10">
    <property type="entry name" value="Rhodopsin 7-helix transmembrane proteins"/>
    <property type="match status" value="2"/>
</dbReference>
<dbReference type="PANTHER" id="PTHR24248">
    <property type="entry name" value="ADRENERGIC RECEPTOR-RELATED G-PROTEIN COUPLED RECEPTOR"/>
    <property type="match status" value="1"/>
</dbReference>
<comment type="subcellular location">
    <subcellularLocation>
        <location evidence="1">Cell membrane</location>
        <topology evidence="1">Multi-pass membrane protein</topology>
    </subcellularLocation>
</comment>
<dbReference type="GO" id="GO:0045202">
    <property type="term" value="C:synapse"/>
    <property type="evidence" value="ECO:0007669"/>
    <property type="project" value="GOC"/>
</dbReference>
<keyword evidence="5 9" id="KW-0297">G-protein coupled receptor</keyword>
<evidence type="ECO:0000256" key="5">
    <source>
        <dbReference type="ARBA" id="ARBA00023040"/>
    </source>
</evidence>
<dbReference type="GO" id="GO:0016907">
    <property type="term" value="F:G protein-coupled acetylcholine receptor activity"/>
    <property type="evidence" value="ECO:0007669"/>
    <property type="project" value="InterPro"/>
</dbReference>
<dbReference type="InterPro" id="IPR000276">
    <property type="entry name" value="GPCR_Rhodpsn"/>
</dbReference>
<keyword evidence="2" id="KW-1003">Cell membrane</keyword>